<accession>A0A8J2YSN0</accession>
<evidence type="ECO:0000313" key="4">
    <source>
        <dbReference type="Proteomes" id="UP000646365"/>
    </source>
</evidence>
<feature type="domain" description="FAS1-like dehydratase" evidence="2">
    <location>
        <begin position="19"/>
        <end position="140"/>
    </location>
</feature>
<name>A0A8J2YSN0_9PROT</name>
<dbReference type="Pfam" id="PF13452">
    <property type="entry name" value="FAS1_DH_region"/>
    <property type="match status" value="1"/>
</dbReference>
<dbReference type="InterPro" id="IPR039569">
    <property type="entry name" value="FAS1-like_DH_region"/>
</dbReference>
<dbReference type="EMBL" id="BMJQ01000004">
    <property type="protein sequence ID" value="GGF14579.1"/>
    <property type="molecule type" value="Genomic_DNA"/>
</dbReference>
<dbReference type="PANTHER" id="PTHR28152:SF1">
    <property type="entry name" value="HYDROXYACYL-THIOESTER DEHYDRATASE TYPE 2, MITOCHONDRIAL"/>
    <property type="match status" value="1"/>
</dbReference>
<dbReference type="Gene3D" id="3.10.129.10">
    <property type="entry name" value="Hotdog Thioesterase"/>
    <property type="match status" value="2"/>
</dbReference>
<evidence type="ECO:0000256" key="1">
    <source>
        <dbReference type="SAM" id="MobiDB-lite"/>
    </source>
</evidence>
<protein>
    <recommendedName>
        <fullName evidence="2">FAS1-like dehydratase domain-containing protein</fullName>
    </recommendedName>
</protein>
<dbReference type="Proteomes" id="UP000646365">
    <property type="component" value="Unassembled WGS sequence"/>
</dbReference>
<dbReference type="AlphaFoldDB" id="A0A8J2YSN0"/>
<dbReference type="InterPro" id="IPR052741">
    <property type="entry name" value="Mitochondrial_HTD2"/>
</dbReference>
<evidence type="ECO:0000259" key="2">
    <source>
        <dbReference type="Pfam" id="PF13452"/>
    </source>
</evidence>
<comment type="caution">
    <text evidence="3">The sequence shown here is derived from an EMBL/GenBank/DDBJ whole genome shotgun (WGS) entry which is preliminary data.</text>
</comment>
<proteinExistence type="predicted"/>
<dbReference type="PANTHER" id="PTHR28152">
    <property type="entry name" value="HYDROXYACYL-THIOESTER DEHYDRATASE TYPE 2, MITOCHONDRIAL"/>
    <property type="match status" value="1"/>
</dbReference>
<keyword evidence="4" id="KW-1185">Reference proteome</keyword>
<reference evidence="3" key="2">
    <citation type="submission" date="2020-09" db="EMBL/GenBank/DDBJ databases">
        <authorList>
            <person name="Sun Q."/>
            <person name="Zhou Y."/>
        </authorList>
    </citation>
    <scope>NUCLEOTIDE SEQUENCE</scope>
    <source>
        <strain evidence="3">CGMCC 1.15725</strain>
    </source>
</reference>
<gene>
    <name evidence="3" type="ORF">GCM10011611_20490</name>
</gene>
<dbReference type="InterPro" id="IPR029069">
    <property type="entry name" value="HotDog_dom_sf"/>
</dbReference>
<evidence type="ECO:0000313" key="3">
    <source>
        <dbReference type="EMBL" id="GGF14579.1"/>
    </source>
</evidence>
<organism evidence="3 4">
    <name type="scientific">Aliidongia dinghuensis</name>
    <dbReference type="NCBI Taxonomy" id="1867774"/>
    <lineage>
        <taxon>Bacteria</taxon>
        <taxon>Pseudomonadati</taxon>
        <taxon>Pseudomonadota</taxon>
        <taxon>Alphaproteobacteria</taxon>
        <taxon>Rhodospirillales</taxon>
        <taxon>Dongiaceae</taxon>
        <taxon>Aliidongia</taxon>
    </lineage>
</organism>
<sequence>MQLDLATLRQWIGRTMEADDIVTPRLAQEYRATLEPNLAPVATDDAPLALHWCLAPPITPLSGIGEDGHAAKGEFLPPVPLPRRMWAGGSVETLAPLRVGDHVRRRSVIADVMVKEGRTGTLCFVSVDHEYATERGVALTERHNIVYREATSATPQKAEASDAPELRPPQSRLADITRHVEATPVLLFRYSAMTFNGHRIHYDHPYVTGVEGYAGLVVHGPLQASLMFNLAAELGGAAPSSFRYRGVSPLISGQRFAVRGRRHAAGGIHCWTEDAAGKICMESESA</sequence>
<dbReference type="RefSeq" id="WP_189045204.1">
    <property type="nucleotide sequence ID" value="NZ_BMJQ01000004.1"/>
</dbReference>
<dbReference type="GO" id="GO:0019171">
    <property type="term" value="F:(3R)-hydroxyacyl-[acyl-carrier-protein] dehydratase activity"/>
    <property type="evidence" value="ECO:0007669"/>
    <property type="project" value="TreeGrafter"/>
</dbReference>
<dbReference type="SUPFAM" id="SSF54637">
    <property type="entry name" value="Thioesterase/thiol ester dehydrase-isomerase"/>
    <property type="match status" value="1"/>
</dbReference>
<feature type="region of interest" description="Disordered" evidence="1">
    <location>
        <begin position="150"/>
        <end position="169"/>
    </location>
</feature>
<reference evidence="3" key="1">
    <citation type="journal article" date="2014" name="Int. J. Syst. Evol. Microbiol.">
        <title>Complete genome sequence of Corynebacterium casei LMG S-19264T (=DSM 44701T), isolated from a smear-ripened cheese.</title>
        <authorList>
            <consortium name="US DOE Joint Genome Institute (JGI-PGF)"/>
            <person name="Walter F."/>
            <person name="Albersmeier A."/>
            <person name="Kalinowski J."/>
            <person name="Ruckert C."/>
        </authorList>
    </citation>
    <scope>NUCLEOTIDE SEQUENCE</scope>
    <source>
        <strain evidence="3">CGMCC 1.15725</strain>
    </source>
</reference>